<feature type="signal peptide" evidence="2">
    <location>
        <begin position="1"/>
        <end position="20"/>
    </location>
</feature>
<evidence type="ECO:0000256" key="1">
    <source>
        <dbReference type="SAM" id="MobiDB-lite"/>
    </source>
</evidence>
<dbReference type="KEGG" id="foc:113212290"/>
<reference evidence="4" key="1">
    <citation type="submission" date="2025-08" db="UniProtKB">
        <authorList>
            <consortium name="RefSeq"/>
        </authorList>
    </citation>
    <scope>IDENTIFICATION</scope>
    <source>
        <tissue evidence="4">Whole organism</tissue>
    </source>
</reference>
<gene>
    <name evidence="4" type="primary">LOC113212290</name>
</gene>
<feature type="chain" id="PRO_5039105787" evidence="2">
    <location>
        <begin position="21"/>
        <end position="116"/>
    </location>
</feature>
<accession>A0A6J1SZK9</accession>
<keyword evidence="3" id="KW-1185">Reference proteome</keyword>
<feature type="region of interest" description="Disordered" evidence="1">
    <location>
        <begin position="57"/>
        <end position="93"/>
    </location>
</feature>
<dbReference type="Proteomes" id="UP000504606">
    <property type="component" value="Unplaced"/>
</dbReference>
<protein>
    <submittedName>
        <fullName evidence="4">Uncharacterized protein LOC113212290</fullName>
    </submittedName>
</protein>
<sequence>MATLSASLVLLSCVLALATAMPGTQTYPLKDCWFGDCTVTIGGTGSNTGTINGVRYGQTGQPGSGSWDTSRGSNFGVGSGANRNQGQHGVRPGQECSFGRCSVNIPGDNTEDIYLR</sequence>
<name>A0A6J1SZK9_FRAOC</name>
<dbReference type="GeneID" id="113212290"/>
<keyword evidence="2" id="KW-0732">Signal</keyword>
<dbReference type="AlphaFoldDB" id="A0A6J1SZK9"/>
<proteinExistence type="predicted"/>
<evidence type="ECO:0000256" key="2">
    <source>
        <dbReference type="SAM" id="SignalP"/>
    </source>
</evidence>
<organism evidence="3 4">
    <name type="scientific">Frankliniella occidentalis</name>
    <name type="common">Western flower thrips</name>
    <name type="synonym">Euthrips occidentalis</name>
    <dbReference type="NCBI Taxonomy" id="133901"/>
    <lineage>
        <taxon>Eukaryota</taxon>
        <taxon>Metazoa</taxon>
        <taxon>Ecdysozoa</taxon>
        <taxon>Arthropoda</taxon>
        <taxon>Hexapoda</taxon>
        <taxon>Insecta</taxon>
        <taxon>Pterygota</taxon>
        <taxon>Neoptera</taxon>
        <taxon>Paraneoptera</taxon>
        <taxon>Thysanoptera</taxon>
        <taxon>Terebrantia</taxon>
        <taxon>Thripoidea</taxon>
        <taxon>Thripidae</taxon>
        <taxon>Frankliniella</taxon>
    </lineage>
</organism>
<dbReference type="RefSeq" id="XP_026286704.2">
    <property type="nucleotide sequence ID" value="XM_026430919.2"/>
</dbReference>
<evidence type="ECO:0000313" key="3">
    <source>
        <dbReference type="Proteomes" id="UP000504606"/>
    </source>
</evidence>
<evidence type="ECO:0000313" key="4">
    <source>
        <dbReference type="RefSeq" id="XP_026286704.2"/>
    </source>
</evidence>
<feature type="compositionally biased region" description="Polar residues" evidence="1">
    <location>
        <begin position="58"/>
        <end position="73"/>
    </location>
</feature>